<name>A0ABR0NK95_GOSAR</name>
<sequence>MTRSSLVQSSDESSFKGNYNRFVKENEEIGGGKDLLHPNLLIETDFKLDLEVKMKPDWDLLLEFYLHYHVFFL</sequence>
<keyword evidence="2" id="KW-1185">Reference proteome</keyword>
<gene>
    <name evidence="1" type="ORF">PVK06_036699</name>
</gene>
<evidence type="ECO:0000313" key="2">
    <source>
        <dbReference type="Proteomes" id="UP001358586"/>
    </source>
</evidence>
<evidence type="ECO:0000313" key="1">
    <source>
        <dbReference type="EMBL" id="KAK5795433.1"/>
    </source>
</evidence>
<dbReference type="Proteomes" id="UP001358586">
    <property type="component" value="Chromosome 10"/>
</dbReference>
<comment type="caution">
    <text evidence="1">The sequence shown here is derived from an EMBL/GenBank/DDBJ whole genome shotgun (WGS) entry which is preliminary data.</text>
</comment>
<proteinExistence type="predicted"/>
<organism evidence="1 2">
    <name type="scientific">Gossypium arboreum</name>
    <name type="common">Tree cotton</name>
    <name type="synonym">Gossypium nanking</name>
    <dbReference type="NCBI Taxonomy" id="29729"/>
    <lineage>
        <taxon>Eukaryota</taxon>
        <taxon>Viridiplantae</taxon>
        <taxon>Streptophyta</taxon>
        <taxon>Embryophyta</taxon>
        <taxon>Tracheophyta</taxon>
        <taxon>Spermatophyta</taxon>
        <taxon>Magnoliopsida</taxon>
        <taxon>eudicotyledons</taxon>
        <taxon>Gunneridae</taxon>
        <taxon>Pentapetalae</taxon>
        <taxon>rosids</taxon>
        <taxon>malvids</taxon>
        <taxon>Malvales</taxon>
        <taxon>Malvaceae</taxon>
        <taxon>Malvoideae</taxon>
        <taxon>Gossypium</taxon>
    </lineage>
</organism>
<dbReference type="EMBL" id="JARKNE010000010">
    <property type="protein sequence ID" value="KAK5795433.1"/>
    <property type="molecule type" value="Genomic_DNA"/>
</dbReference>
<accession>A0ABR0NK95</accession>
<protein>
    <submittedName>
        <fullName evidence="1">Uncharacterized protein</fullName>
    </submittedName>
</protein>
<reference evidence="1 2" key="1">
    <citation type="submission" date="2023-03" db="EMBL/GenBank/DDBJ databases">
        <title>WGS of Gossypium arboreum.</title>
        <authorList>
            <person name="Yu D."/>
        </authorList>
    </citation>
    <scope>NUCLEOTIDE SEQUENCE [LARGE SCALE GENOMIC DNA]</scope>
    <source>
        <tissue evidence="1">Leaf</tissue>
    </source>
</reference>